<dbReference type="EMBL" id="KE148147">
    <property type="protein sequence ID" value="EPE09396.1"/>
    <property type="molecule type" value="Genomic_DNA"/>
</dbReference>
<name>S3CBQ0_OPHP1</name>
<reference evidence="1 2" key="1">
    <citation type="journal article" date="2013" name="BMC Genomics">
        <title>The genome and transcriptome of the pine saprophyte Ophiostoma piceae, and a comparison with the bark beetle-associated pine pathogen Grosmannia clavigera.</title>
        <authorList>
            <person name="Haridas S."/>
            <person name="Wang Y."/>
            <person name="Lim L."/>
            <person name="Massoumi Alamouti S."/>
            <person name="Jackman S."/>
            <person name="Docking R."/>
            <person name="Robertson G."/>
            <person name="Birol I."/>
            <person name="Bohlmann J."/>
            <person name="Breuil C."/>
        </authorList>
    </citation>
    <scope>NUCLEOTIDE SEQUENCE [LARGE SCALE GENOMIC DNA]</scope>
    <source>
        <strain evidence="1 2">UAMH 11346</strain>
    </source>
</reference>
<sequence>MCYYDGYNVIWVREQSCYGYEAGVLPQSTLDHPHRSADELFRWHFCQAVLFDMKAAAEPIVEHDFPPGSDMLEDIRTAPKRPSTWRQSFSAA</sequence>
<dbReference type="VEuPathDB" id="FungiDB:F503_07172"/>
<gene>
    <name evidence="1" type="ORF">F503_07172</name>
</gene>
<accession>S3CBQ0</accession>
<evidence type="ECO:0000313" key="1">
    <source>
        <dbReference type="EMBL" id="EPE09396.1"/>
    </source>
</evidence>
<dbReference type="OrthoDB" id="2142759at2759"/>
<protein>
    <submittedName>
        <fullName evidence="1">Uncharacterized protein</fullName>
    </submittedName>
</protein>
<organism evidence="1 2">
    <name type="scientific">Ophiostoma piceae (strain UAMH 11346)</name>
    <name type="common">Sap stain fungus</name>
    <dbReference type="NCBI Taxonomy" id="1262450"/>
    <lineage>
        <taxon>Eukaryota</taxon>
        <taxon>Fungi</taxon>
        <taxon>Dikarya</taxon>
        <taxon>Ascomycota</taxon>
        <taxon>Pezizomycotina</taxon>
        <taxon>Sordariomycetes</taxon>
        <taxon>Sordariomycetidae</taxon>
        <taxon>Ophiostomatales</taxon>
        <taxon>Ophiostomataceae</taxon>
        <taxon>Ophiostoma</taxon>
    </lineage>
</organism>
<keyword evidence="2" id="KW-1185">Reference proteome</keyword>
<dbReference type="STRING" id="1262450.S3CBQ0"/>
<dbReference type="HOGENOM" id="CLU_2413848_0_0_1"/>
<dbReference type="AlphaFoldDB" id="S3CBQ0"/>
<dbReference type="Proteomes" id="UP000016923">
    <property type="component" value="Unassembled WGS sequence"/>
</dbReference>
<evidence type="ECO:0000313" key="2">
    <source>
        <dbReference type="Proteomes" id="UP000016923"/>
    </source>
</evidence>
<proteinExistence type="predicted"/>